<protein>
    <submittedName>
        <fullName evidence="3">Uncharacterized protein</fullName>
    </submittedName>
</protein>
<dbReference type="eggNOG" id="ENOG503345M">
    <property type="taxonomic scope" value="Bacteria"/>
</dbReference>
<keyword evidence="4" id="KW-1185">Reference proteome</keyword>
<dbReference type="STRING" id="1118060.GCA_000311845_01588"/>
<gene>
    <name evidence="3" type="ORF">B5G21_02715</name>
</gene>
<evidence type="ECO:0000313" key="3">
    <source>
        <dbReference type="EMBL" id="OUN44192.1"/>
    </source>
</evidence>
<feature type="transmembrane region" description="Helical" evidence="2">
    <location>
        <begin position="6"/>
        <end position="26"/>
    </location>
</feature>
<keyword evidence="2" id="KW-1133">Transmembrane helix</keyword>
<organism evidence="3 4">
    <name type="scientific">Enorma massiliensis</name>
    <dbReference type="NCBI Taxonomy" id="1472761"/>
    <lineage>
        <taxon>Bacteria</taxon>
        <taxon>Bacillati</taxon>
        <taxon>Actinomycetota</taxon>
        <taxon>Coriobacteriia</taxon>
        <taxon>Coriobacteriales</taxon>
        <taxon>Coriobacteriaceae</taxon>
        <taxon>Enorma</taxon>
    </lineage>
</organism>
<accession>A0A1Y3U5Z1</accession>
<proteinExistence type="predicted"/>
<sequence length="220" mass="25459">MRPEVIIFIAIVVIYFLASTILRHYLDVKIQALYSAGLYDDAFKTLNTFFARILLPTFRQYTLRFMVHEARGEREMATRMMELMLRMRNSKKRQAQVTVMGFNYFITIDDKKRAKELLSDVKQRCDQAVAADCQLTYDIMCGKRHDYIERMEGMLDSADPALKSKLYLLIAKQYRNAGDTKSARKYEQMLDDLAKEFEFSMPQPGSGEKAGTVPADKKDA</sequence>
<dbReference type="EMBL" id="NFHO01000002">
    <property type="protein sequence ID" value="OUN44192.1"/>
    <property type="molecule type" value="Genomic_DNA"/>
</dbReference>
<evidence type="ECO:0000313" key="4">
    <source>
        <dbReference type="Proteomes" id="UP000196560"/>
    </source>
</evidence>
<name>A0A1Y3U5Z1_9ACTN</name>
<comment type="caution">
    <text evidence="3">The sequence shown here is derived from an EMBL/GenBank/DDBJ whole genome shotgun (WGS) entry which is preliminary data.</text>
</comment>
<evidence type="ECO:0000256" key="2">
    <source>
        <dbReference type="SAM" id="Phobius"/>
    </source>
</evidence>
<dbReference type="Proteomes" id="UP000196560">
    <property type="component" value="Unassembled WGS sequence"/>
</dbReference>
<dbReference type="AlphaFoldDB" id="A0A1Y3U5Z1"/>
<keyword evidence="2" id="KW-0472">Membrane</keyword>
<dbReference type="RefSeq" id="WP_087185919.1">
    <property type="nucleotide sequence ID" value="NZ_NFHO01000002.1"/>
</dbReference>
<evidence type="ECO:0000256" key="1">
    <source>
        <dbReference type="SAM" id="MobiDB-lite"/>
    </source>
</evidence>
<reference evidence="4" key="1">
    <citation type="submission" date="2017-04" db="EMBL/GenBank/DDBJ databases">
        <title>Function of individual gut microbiota members based on whole genome sequencing of pure cultures obtained from chicken caecum.</title>
        <authorList>
            <person name="Medvecky M."/>
            <person name="Cejkova D."/>
            <person name="Polansky O."/>
            <person name="Karasova D."/>
            <person name="Kubasova T."/>
            <person name="Cizek A."/>
            <person name="Rychlik I."/>
        </authorList>
    </citation>
    <scope>NUCLEOTIDE SEQUENCE [LARGE SCALE GENOMIC DNA]</scope>
    <source>
        <strain evidence="4">An70</strain>
    </source>
</reference>
<feature type="region of interest" description="Disordered" evidence="1">
    <location>
        <begin position="199"/>
        <end position="220"/>
    </location>
</feature>
<keyword evidence="2" id="KW-0812">Transmembrane</keyword>